<dbReference type="Proteomes" id="UP000295252">
    <property type="component" value="Unassembled WGS sequence"/>
</dbReference>
<keyword evidence="3" id="KW-1185">Reference proteome</keyword>
<reference evidence="3" key="1">
    <citation type="journal article" date="2014" name="Science">
        <title>The coffee genome provides insight into the convergent evolution of caffeine biosynthesis.</title>
        <authorList>
            <person name="Denoeud F."/>
            <person name="Carretero-Paulet L."/>
            <person name="Dereeper A."/>
            <person name="Droc G."/>
            <person name="Guyot R."/>
            <person name="Pietrella M."/>
            <person name="Zheng C."/>
            <person name="Alberti A."/>
            <person name="Anthony F."/>
            <person name="Aprea G."/>
            <person name="Aury J.M."/>
            <person name="Bento P."/>
            <person name="Bernard M."/>
            <person name="Bocs S."/>
            <person name="Campa C."/>
            <person name="Cenci A."/>
            <person name="Combes M.C."/>
            <person name="Crouzillat D."/>
            <person name="Da Silva C."/>
            <person name="Daddiego L."/>
            <person name="De Bellis F."/>
            <person name="Dussert S."/>
            <person name="Garsmeur O."/>
            <person name="Gayraud T."/>
            <person name="Guignon V."/>
            <person name="Jahn K."/>
            <person name="Jamilloux V."/>
            <person name="Joet T."/>
            <person name="Labadie K."/>
            <person name="Lan T."/>
            <person name="Leclercq J."/>
            <person name="Lepelley M."/>
            <person name="Leroy T."/>
            <person name="Li L.T."/>
            <person name="Librado P."/>
            <person name="Lopez L."/>
            <person name="Munoz A."/>
            <person name="Noel B."/>
            <person name="Pallavicini A."/>
            <person name="Perrotta G."/>
            <person name="Poncet V."/>
            <person name="Pot D."/>
            <person name="Priyono X."/>
            <person name="Rigoreau M."/>
            <person name="Rouard M."/>
            <person name="Rozas J."/>
            <person name="Tranchant-Dubreuil C."/>
            <person name="VanBuren R."/>
            <person name="Zhang Q."/>
            <person name="Andrade A.C."/>
            <person name="Argout X."/>
            <person name="Bertrand B."/>
            <person name="de Kochko A."/>
            <person name="Graziosi G."/>
            <person name="Henry R.J."/>
            <person name="Jayarama X."/>
            <person name="Ming R."/>
            <person name="Nagai C."/>
            <person name="Rounsley S."/>
            <person name="Sankoff D."/>
            <person name="Giuliano G."/>
            <person name="Albert V.A."/>
            <person name="Wincker P."/>
            <person name="Lashermes P."/>
        </authorList>
    </citation>
    <scope>NUCLEOTIDE SEQUENCE [LARGE SCALE GENOMIC DNA]</scope>
    <source>
        <strain evidence="3">cv. DH200-94</strain>
    </source>
</reference>
<evidence type="ECO:0000313" key="2">
    <source>
        <dbReference type="EMBL" id="CDP18839.1"/>
    </source>
</evidence>
<evidence type="ECO:0000313" key="3">
    <source>
        <dbReference type="Proteomes" id="UP000295252"/>
    </source>
</evidence>
<accession>A0A068VE66</accession>
<dbReference type="AlphaFoldDB" id="A0A068VE66"/>
<organism evidence="2 3">
    <name type="scientific">Coffea canephora</name>
    <name type="common">Robusta coffee</name>
    <dbReference type="NCBI Taxonomy" id="49390"/>
    <lineage>
        <taxon>Eukaryota</taxon>
        <taxon>Viridiplantae</taxon>
        <taxon>Streptophyta</taxon>
        <taxon>Embryophyta</taxon>
        <taxon>Tracheophyta</taxon>
        <taxon>Spermatophyta</taxon>
        <taxon>Magnoliopsida</taxon>
        <taxon>eudicotyledons</taxon>
        <taxon>Gunneridae</taxon>
        <taxon>Pentapetalae</taxon>
        <taxon>asterids</taxon>
        <taxon>lamiids</taxon>
        <taxon>Gentianales</taxon>
        <taxon>Rubiaceae</taxon>
        <taxon>Ixoroideae</taxon>
        <taxon>Gardenieae complex</taxon>
        <taxon>Bertiereae - Coffeeae clade</taxon>
        <taxon>Coffeeae</taxon>
        <taxon>Coffea</taxon>
    </lineage>
</organism>
<feature type="compositionally biased region" description="Acidic residues" evidence="1">
    <location>
        <begin position="102"/>
        <end position="119"/>
    </location>
</feature>
<protein>
    <submittedName>
        <fullName evidence="2">DH200=94 genomic scaffold, scaffold_292</fullName>
    </submittedName>
</protein>
<dbReference type="STRING" id="49390.A0A068VE66"/>
<feature type="region of interest" description="Disordered" evidence="1">
    <location>
        <begin position="102"/>
        <end position="123"/>
    </location>
</feature>
<dbReference type="PhylomeDB" id="A0A068VE66"/>
<evidence type="ECO:0000256" key="1">
    <source>
        <dbReference type="SAM" id="MobiDB-lite"/>
    </source>
</evidence>
<sequence length="192" mass="21568">MCSKKKRCRHSYDLNCSALQFNSSGNGFCSNSWDRLQCLSLWIGQLFLPTAKEILSIDFEDFSANETWILDDEPSQLTSAELESFRNDIATFAISRQSDETLNLDDLDTEDEDETNNEENVERNDLNAGCDVNELGGTEFGRNTIGYAQTAPSGQMDLSQWERFYLMGTNANLGQKSEIGTSGHKDIISYLT</sequence>
<dbReference type="EMBL" id="HG739376">
    <property type="protein sequence ID" value="CDP18839.1"/>
    <property type="molecule type" value="Genomic_DNA"/>
</dbReference>
<dbReference type="InParanoid" id="A0A068VE66"/>
<gene>
    <name evidence="2" type="ORF">GSCOC_T00004108001</name>
</gene>
<name>A0A068VE66_COFCA</name>
<proteinExistence type="predicted"/>
<dbReference type="Gramene" id="CDP18839">
    <property type="protein sequence ID" value="CDP18839"/>
    <property type="gene ID" value="GSCOC_T00004108001"/>
</dbReference>